<sequence length="282" mass="31476">MVPPDLIGEVREHVDWLVAKYPELRPEHLHHPLIRDDAFWCRMILEPALLDIAEAVLGPNIACFTAHYVCKPPVDGHAVLWHQDGAYWNLDPMQALTVWLAVDASTVENGCLRIIPGTHTLPLQDISERRDVPNLLFSSCDQRVVEEMIDRHGIVDIELQPGDVSIHHPNILHSSAANTSDKRRCGLDIGYMPANTRLASDGLYLNPLLARGSGASNINTYRPIPEYRPDKTIEFAGWDDWNQKINALNEASGAGSNEPPSEDPVEAALHMVSRLEDRTTAR</sequence>
<dbReference type="Pfam" id="PF05721">
    <property type="entry name" value="PhyH"/>
    <property type="match status" value="1"/>
</dbReference>
<dbReference type="Proteomes" id="UP000733379">
    <property type="component" value="Unassembled WGS sequence"/>
</dbReference>
<feature type="region of interest" description="Disordered" evidence="1">
    <location>
        <begin position="250"/>
        <end position="282"/>
    </location>
</feature>
<dbReference type="GO" id="GO:0051213">
    <property type="term" value="F:dioxygenase activity"/>
    <property type="evidence" value="ECO:0007669"/>
    <property type="project" value="UniProtKB-KW"/>
</dbReference>
<dbReference type="PANTHER" id="PTHR20883">
    <property type="entry name" value="PHYTANOYL-COA DIOXYGENASE DOMAIN CONTAINING 1"/>
    <property type="match status" value="1"/>
</dbReference>
<comment type="caution">
    <text evidence="2">The sequence shown here is derived from an EMBL/GenBank/DDBJ whole genome shotgun (WGS) entry which is preliminary data.</text>
</comment>
<dbReference type="SUPFAM" id="SSF51197">
    <property type="entry name" value="Clavaminate synthase-like"/>
    <property type="match status" value="1"/>
</dbReference>
<keyword evidence="3" id="KW-1185">Reference proteome</keyword>
<evidence type="ECO:0000313" key="2">
    <source>
        <dbReference type="EMBL" id="MBU3062194.1"/>
    </source>
</evidence>
<organism evidence="2 3">
    <name type="scientific">Nocardia albiluteola</name>
    <dbReference type="NCBI Taxonomy" id="2842303"/>
    <lineage>
        <taxon>Bacteria</taxon>
        <taxon>Bacillati</taxon>
        <taxon>Actinomycetota</taxon>
        <taxon>Actinomycetes</taxon>
        <taxon>Mycobacteriales</taxon>
        <taxon>Nocardiaceae</taxon>
        <taxon>Nocardia</taxon>
    </lineage>
</organism>
<protein>
    <submittedName>
        <fullName evidence="2">Phytanoyl-CoA dioxygenase family protein</fullName>
    </submittedName>
</protein>
<accession>A0ABS6AVX7</accession>
<dbReference type="InterPro" id="IPR008775">
    <property type="entry name" value="Phytyl_CoA_dOase-like"/>
</dbReference>
<name>A0ABS6AVX7_9NOCA</name>
<keyword evidence="2" id="KW-0223">Dioxygenase</keyword>
<dbReference type="Gene3D" id="2.60.120.620">
    <property type="entry name" value="q2cbj1_9rhob like domain"/>
    <property type="match status" value="1"/>
</dbReference>
<reference evidence="2 3" key="1">
    <citation type="submission" date="2021-06" db="EMBL/GenBank/DDBJ databases">
        <title>Actinomycetes sequencing.</title>
        <authorList>
            <person name="Shan Q."/>
        </authorList>
    </citation>
    <scope>NUCLEOTIDE SEQUENCE [LARGE SCALE GENOMIC DNA]</scope>
    <source>
        <strain evidence="2 3">NEAU-G5</strain>
    </source>
</reference>
<feature type="compositionally biased region" description="Basic and acidic residues" evidence="1">
    <location>
        <begin position="273"/>
        <end position="282"/>
    </location>
</feature>
<keyword evidence="2" id="KW-0560">Oxidoreductase</keyword>
<evidence type="ECO:0000313" key="3">
    <source>
        <dbReference type="Proteomes" id="UP000733379"/>
    </source>
</evidence>
<dbReference type="PANTHER" id="PTHR20883:SF48">
    <property type="entry name" value="ECTOINE DIOXYGENASE"/>
    <property type="match status" value="1"/>
</dbReference>
<proteinExistence type="predicted"/>
<evidence type="ECO:0000256" key="1">
    <source>
        <dbReference type="SAM" id="MobiDB-lite"/>
    </source>
</evidence>
<gene>
    <name evidence="2" type="ORF">KO481_11735</name>
</gene>
<dbReference type="EMBL" id="JAHKNI010000003">
    <property type="protein sequence ID" value="MBU3062194.1"/>
    <property type="molecule type" value="Genomic_DNA"/>
</dbReference>